<protein>
    <submittedName>
        <fullName evidence="2">Uncharacterized protein</fullName>
    </submittedName>
</protein>
<organism evidence="2 3">
    <name type="scientific">Teladorsagia circumcincta</name>
    <name type="common">Brown stomach worm</name>
    <name type="synonym">Ostertagia circumcincta</name>
    <dbReference type="NCBI Taxonomy" id="45464"/>
    <lineage>
        <taxon>Eukaryota</taxon>
        <taxon>Metazoa</taxon>
        <taxon>Ecdysozoa</taxon>
        <taxon>Nematoda</taxon>
        <taxon>Chromadorea</taxon>
        <taxon>Rhabditida</taxon>
        <taxon>Rhabditina</taxon>
        <taxon>Rhabditomorpha</taxon>
        <taxon>Strongyloidea</taxon>
        <taxon>Trichostrongylidae</taxon>
        <taxon>Teladorsagia</taxon>
    </lineage>
</organism>
<dbReference type="OrthoDB" id="10450299at2759"/>
<dbReference type="AlphaFoldDB" id="A0A2G9T5J5"/>
<name>A0A2G9T5J5_TELCI</name>
<keyword evidence="3" id="KW-1185">Reference proteome</keyword>
<evidence type="ECO:0000256" key="1">
    <source>
        <dbReference type="SAM" id="MobiDB-lite"/>
    </source>
</evidence>
<feature type="region of interest" description="Disordered" evidence="1">
    <location>
        <begin position="179"/>
        <end position="199"/>
    </location>
</feature>
<evidence type="ECO:0000313" key="2">
    <source>
        <dbReference type="EMBL" id="PIO52822.1"/>
    </source>
</evidence>
<sequence>SGRSSDESTTVTKIASNDAAPVIFGSREAEQDIISTNYVLHKETSSVSEESTLKEARYGGGTYLSCQAASEISPDTVTVGLRSEDKVEEKAISLKIAREESSSLATKASSEESITANKDVLCARVAVEEVHETRDEARTVEPTALASKCSEETIFHLNYSYQKQPTEFAATFVGSESRDEGEVRVETQASGDERVETEELSVSRRMVEVEVEGVVMRGVREASPLLLHTESASESVVRVEQSLERQHHLRVDGMEVSHERSESEERKKEEKRWLFENIFKIDQFPQMCS</sequence>
<dbReference type="Proteomes" id="UP000230423">
    <property type="component" value="Unassembled WGS sequence"/>
</dbReference>
<reference evidence="2 3" key="1">
    <citation type="submission" date="2015-09" db="EMBL/GenBank/DDBJ databases">
        <title>Draft genome of the parasitic nematode Teladorsagia circumcincta isolate WARC Sus (inbred).</title>
        <authorList>
            <person name="Mitreva M."/>
        </authorList>
    </citation>
    <scope>NUCLEOTIDE SEQUENCE [LARGE SCALE GENOMIC DNA]</scope>
    <source>
        <strain evidence="2 3">S</strain>
    </source>
</reference>
<dbReference type="EMBL" id="KZ425400">
    <property type="protein sequence ID" value="PIO52822.1"/>
    <property type="molecule type" value="Genomic_DNA"/>
</dbReference>
<feature type="non-terminal residue" evidence="2">
    <location>
        <position position="1"/>
    </location>
</feature>
<proteinExistence type="predicted"/>
<evidence type="ECO:0000313" key="3">
    <source>
        <dbReference type="Proteomes" id="UP000230423"/>
    </source>
</evidence>
<accession>A0A2G9T5J5</accession>
<gene>
    <name evidence="2" type="ORF">TELCIR_25865</name>
</gene>